<evidence type="ECO:0000256" key="2">
    <source>
        <dbReference type="ARBA" id="ARBA00022737"/>
    </source>
</evidence>
<evidence type="ECO:0000256" key="1">
    <source>
        <dbReference type="ARBA" id="ARBA00007626"/>
    </source>
</evidence>
<dbReference type="HOGENOM" id="CLU_019802_4_0_1"/>
<reference evidence="5" key="1">
    <citation type="journal article" date="2013" name="Science">
        <title>The Amborella genome and the evolution of flowering plants.</title>
        <authorList>
            <consortium name="Amborella Genome Project"/>
        </authorList>
    </citation>
    <scope>NUCLEOTIDE SEQUENCE [LARGE SCALE GENOMIC DNA]</scope>
</reference>
<comment type="similarity">
    <text evidence="1">Belongs to the PPR family. P subfamily.</text>
</comment>
<dbReference type="Gene3D" id="1.25.40.10">
    <property type="entry name" value="Tetratricopeptide repeat domain"/>
    <property type="match status" value="3"/>
</dbReference>
<dbReference type="Pfam" id="PF01535">
    <property type="entry name" value="PPR"/>
    <property type="match status" value="2"/>
</dbReference>
<dbReference type="AlphaFoldDB" id="U5CWX9"/>
<dbReference type="InterPro" id="IPR002885">
    <property type="entry name" value="PPR_rpt"/>
</dbReference>
<dbReference type="NCBIfam" id="TIGR00756">
    <property type="entry name" value="PPR"/>
    <property type="match status" value="1"/>
</dbReference>
<dbReference type="STRING" id="13333.U5CWX9"/>
<evidence type="ECO:0000313" key="5">
    <source>
        <dbReference type="Proteomes" id="UP000017836"/>
    </source>
</evidence>
<sequence length="524" mass="60652">MGMFWTISRPRTLCLILQATTRAPFWKHRVCPLSTEVLATPNFIECTDSENSFDFKSLTSRVEKLERRESIVYAFQSYMSEGFPVQRGDVFHTINRLRKLRKYKRALEVMEWVIRERPYKLKELDYSCLLEFTVKIHGISRGETLFSRIPVEFHNELLYNNLTLSCLDKGAITLALAYMKKMRELGFPLSPLIFNRLILLHSSRTQKKKIPKILTQMKADGVTPTTCTYNILVNIEAQGHDMEGLVKVFDEMRLLQIEPNEITYCILALAHAVARLHTVAESYVEAIERAQTGRNWSTLDVLLTLYGYLGKEKELEATWELVLKLPHIRRRSFLVVIEAFGRFGHVKRAEEIWSEMKREKELGFTEQFNSLISVYGRHGLVSKASEMFRAMRDVGCEPNAITYRHLAIGCLKAGLVKEAMKTLGLERECSVSCRVRRSAPWLESTLSIVEMFSEMGDVENAKKFFEELKESGYSRYTFAYNTMLRAYVKAKVYYPDFLKEMIVGGGRPDAETYSLVRLLEEFKT</sequence>
<protein>
    <recommendedName>
        <fullName evidence="6">Pentacotripeptide-repeat region of PRORP domain-containing protein</fullName>
    </recommendedName>
</protein>
<dbReference type="eggNOG" id="KOG4197">
    <property type="taxonomic scope" value="Eukaryota"/>
</dbReference>
<dbReference type="Pfam" id="PF13812">
    <property type="entry name" value="PPR_3"/>
    <property type="match status" value="1"/>
</dbReference>
<evidence type="ECO:0008006" key="6">
    <source>
        <dbReference type="Google" id="ProtNLM"/>
    </source>
</evidence>
<keyword evidence="2" id="KW-0677">Repeat</keyword>
<dbReference type="FunFam" id="1.25.40.10:FF:000799">
    <property type="entry name" value="Pentatricopeptide repeat-containing protein At1g07590, mitochondrial"/>
    <property type="match status" value="1"/>
</dbReference>
<dbReference type="PANTHER" id="PTHR45717:SF11">
    <property type="entry name" value="PENTACOTRIPEPTIDE-REPEAT REGION OF PRORP DOMAIN-CONTAINING PROTEIN"/>
    <property type="match status" value="1"/>
</dbReference>
<dbReference type="OMA" id="NAITFRH"/>
<dbReference type="GO" id="GO:0003729">
    <property type="term" value="F:mRNA binding"/>
    <property type="evidence" value="ECO:0007669"/>
    <property type="project" value="UniProtKB-ARBA"/>
</dbReference>
<evidence type="ECO:0000313" key="4">
    <source>
        <dbReference type="EMBL" id="ERN17841.1"/>
    </source>
</evidence>
<dbReference type="Pfam" id="PF13041">
    <property type="entry name" value="PPR_2"/>
    <property type="match status" value="1"/>
</dbReference>
<name>U5CWX9_AMBTC</name>
<accession>U5CWX9</accession>
<gene>
    <name evidence="4" type="ORF">AMTR_s00047p00194260</name>
</gene>
<dbReference type="Proteomes" id="UP000017836">
    <property type="component" value="Unassembled WGS sequence"/>
</dbReference>
<organism evidence="4 5">
    <name type="scientific">Amborella trichopoda</name>
    <dbReference type="NCBI Taxonomy" id="13333"/>
    <lineage>
        <taxon>Eukaryota</taxon>
        <taxon>Viridiplantae</taxon>
        <taxon>Streptophyta</taxon>
        <taxon>Embryophyta</taxon>
        <taxon>Tracheophyta</taxon>
        <taxon>Spermatophyta</taxon>
        <taxon>Magnoliopsida</taxon>
        <taxon>Amborellales</taxon>
        <taxon>Amborellaceae</taxon>
        <taxon>Amborella</taxon>
    </lineage>
</organism>
<feature type="repeat" description="PPR" evidence="3">
    <location>
        <begin position="364"/>
        <end position="398"/>
    </location>
</feature>
<dbReference type="Gramene" id="ERN17841">
    <property type="protein sequence ID" value="ERN17841"/>
    <property type="gene ID" value="AMTR_s00047p00194260"/>
</dbReference>
<dbReference type="PROSITE" id="PS51375">
    <property type="entry name" value="PPR"/>
    <property type="match status" value="1"/>
</dbReference>
<dbReference type="FunFam" id="1.25.40.10:FF:002174">
    <property type="entry name" value="Pentatricopeptide repeat-containing protein mitochondrial"/>
    <property type="match status" value="1"/>
</dbReference>
<proteinExistence type="inferred from homology"/>
<dbReference type="GO" id="GO:0005739">
    <property type="term" value="C:mitochondrion"/>
    <property type="evidence" value="ECO:0000318"/>
    <property type="project" value="GO_Central"/>
</dbReference>
<dbReference type="EMBL" id="KI392311">
    <property type="protein sequence ID" value="ERN17841.1"/>
    <property type="molecule type" value="Genomic_DNA"/>
</dbReference>
<evidence type="ECO:0000256" key="3">
    <source>
        <dbReference type="PROSITE-ProRule" id="PRU00708"/>
    </source>
</evidence>
<dbReference type="InterPro" id="IPR011990">
    <property type="entry name" value="TPR-like_helical_dom_sf"/>
</dbReference>
<keyword evidence="5" id="KW-1185">Reference proteome</keyword>
<dbReference type="PANTHER" id="PTHR45717">
    <property type="entry name" value="OS12G0527900 PROTEIN"/>
    <property type="match status" value="1"/>
</dbReference>